<dbReference type="EMBL" id="GEEE01021855">
    <property type="protein sequence ID" value="JAP41370.1"/>
    <property type="molecule type" value="Transcribed_RNA"/>
</dbReference>
<gene>
    <name evidence="1" type="ORF">TR144036</name>
</gene>
<sequence>MKQWKVALVTVSEQIFISKSIPESTYISFIFCCNYDRCGYLICYKARLYRHVCTCIRKQDLTKEVDLYRNSKLVLMSFNCYEKEMNAFKKIMKKINKFRKYITGLHRSCDFSMIIFMF</sequence>
<proteinExistence type="predicted"/>
<name>A0A0X3NQC8_SCHSO</name>
<evidence type="ECO:0000313" key="1">
    <source>
        <dbReference type="EMBL" id="JAP41370.1"/>
    </source>
</evidence>
<protein>
    <submittedName>
        <fullName evidence="1">Uncharacterized protein</fullName>
    </submittedName>
</protein>
<dbReference type="AlphaFoldDB" id="A0A0X3NQC8"/>
<reference evidence="1" key="1">
    <citation type="submission" date="2016-01" db="EMBL/GenBank/DDBJ databases">
        <title>Reference transcriptome for the parasite Schistocephalus solidus: insights into the molecular evolution of parasitism.</title>
        <authorList>
            <person name="Hebert F.O."/>
            <person name="Grambauer S."/>
            <person name="Barber I."/>
            <person name="Landry C.R."/>
            <person name="Aubin-Horth N."/>
        </authorList>
    </citation>
    <scope>NUCLEOTIDE SEQUENCE</scope>
</reference>
<organism evidence="1">
    <name type="scientific">Schistocephalus solidus</name>
    <name type="common">Tapeworm</name>
    <dbReference type="NCBI Taxonomy" id="70667"/>
    <lineage>
        <taxon>Eukaryota</taxon>
        <taxon>Metazoa</taxon>
        <taxon>Spiralia</taxon>
        <taxon>Lophotrochozoa</taxon>
        <taxon>Platyhelminthes</taxon>
        <taxon>Cestoda</taxon>
        <taxon>Eucestoda</taxon>
        <taxon>Diphyllobothriidea</taxon>
        <taxon>Diphyllobothriidae</taxon>
        <taxon>Schistocephalus</taxon>
    </lineage>
</organism>
<accession>A0A0X3NQC8</accession>